<evidence type="ECO:0000256" key="1">
    <source>
        <dbReference type="SAM" id="MobiDB-lite"/>
    </source>
</evidence>
<comment type="caution">
    <text evidence="2">The sequence shown here is derived from an EMBL/GenBank/DDBJ whole genome shotgun (WGS) entry which is preliminary data.</text>
</comment>
<feature type="region of interest" description="Disordered" evidence="1">
    <location>
        <begin position="73"/>
        <end position="113"/>
    </location>
</feature>
<protein>
    <recommendedName>
        <fullName evidence="4">YtxH domain-containing protein</fullName>
    </recommendedName>
</protein>
<keyword evidence="3" id="KW-1185">Reference proteome</keyword>
<dbReference type="EMBL" id="BSRZ01000001">
    <property type="protein sequence ID" value="GLW62894.1"/>
    <property type="molecule type" value="Genomic_DNA"/>
</dbReference>
<gene>
    <name evidence="2" type="ORF">Arub01_11380</name>
</gene>
<reference evidence="2" key="1">
    <citation type="submission" date="2023-02" db="EMBL/GenBank/DDBJ databases">
        <title>Actinomadura rubrobrunea NBRC 14622.</title>
        <authorList>
            <person name="Ichikawa N."/>
            <person name="Sato H."/>
            <person name="Tonouchi N."/>
        </authorList>
    </citation>
    <scope>NUCLEOTIDE SEQUENCE</scope>
    <source>
        <strain evidence="2">NBRC 14622</strain>
    </source>
</reference>
<name>A0A9W6PQS5_9ACTN</name>
<evidence type="ECO:0000313" key="2">
    <source>
        <dbReference type="EMBL" id="GLW62894.1"/>
    </source>
</evidence>
<dbReference type="Proteomes" id="UP001165124">
    <property type="component" value="Unassembled WGS sequence"/>
</dbReference>
<accession>A0A9W6PQS5</accession>
<organism evidence="2 3">
    <name type="scientific">Actinomadura rubrobrunea</name>
    <dbReference type="NCBI Taxonomy" id="115335"/>
    <lineage>
        <taxon>Bacteria</taxon>
        <taxon>Bacillati</taxon>
        <taxon>Actinomycetota</taxon>
        <taxon>Actinomycetes</taxon>
        <taxon>Streptosporangiales</taxon>
        <taxon>Thermomonosporaceae</taxon>
        <taxon>Actinomadura</taxon>
    </lineage>
</organism>
<feature type="compositionally biased region" description="Basic and acidic residues" evidence="1">
    <location>
        <begin position="84"/>
        <end position="113"/>
    </location>
</feature>
<evidence type="ECO:0008006" key="4">
    <source>
        <dbReference type="Google" id="ProtNLM"/>
    </source>
</evidence>
<evidence type="ECO:0000313" key="3">
    <source>
        <dbReference type="Proteomes" id="UP001165124"/>
    </source>
</evidence>
<proteinExistence type="predicted"/>
<sequence length="113" mass="12259">MSCHKILGVGGVGMKYRASFIAGAAVGYVLGTRAGRERYEQIKRMSRRLLENPTVQETAGVLRARGEELAEAAKGKAGELAGAARERIPGQHHDAQAPPEYREDPRRETSTPS</sequence>
<dbReference type="AlphaFoldDB" id="A0A9W6PQS5"/>